<dbReference type="VEuPathDB" id="VectorBase:LOC119176401"/>
<reference evidence="1" key="1">
    <citation type="journal article" date="2020" name="Cell">
        <title>Large-Scale Comparative Analyses of Tick Genomes Elucidate Their Genetic Diversity and Vector Capacities.</title>
        <authorList>
            <consortium name="Tick Genome and Microbiome Consortium (TIGMIC)"/>
            <person name="Jia N."/>
            <person name="Wang J."/>
            <person name="Shi W."/>
            <person name="Du L."/>
            <person name="Sun Y."/>
            <person name="Zhan W."/>
            <person name="Jiang J.F."/>
            <person name="Wang Q."/>
            <person name="Zhang B."/>
            <person name="Ji P."/>
            <person name="Bell-Sakyi L."/>
            <person name="Cui X.M."/>
            <person name="Yuan T.T."/>
            <person name="Jiang B.G."/>
            <person name="Yang W.F."/>
            <person name="Lam T.T."/>
            <person name="Chang Q.C."/>
            <person name="Ding S.J."/>
            <person name="Wang X.J."/>
            <person name="Zhu J.G."/>
            <person name="Ruan X.D."/>
            <person name="Zhao L."/>
            <person name="Wei J.T."/>
            <person name="Ye R.Z."/>
            <person name="Que T.C."/>
            <person name="Du C.H."/>
            <person name="Zhou Y.H."/>
            <person name="Cheng J.X."/>
            <person name="Dai P.F."/>
            <person name="Guo W.B."/>
            <person name="Han X.H."/>
            <person name="Huang E.J."/>
            <person name="Li L.F."/>
            <person name="Wei W."/>
            <person name="Gao Y.C."/>
            <person name="Liu J.Z."/>
            <person name="Shao H.Z."/>
            <person name="Wang X."/>
            <person name="Wang C.C."/>
            <person name="Yang T.C."/>
            <person name="Huo Q.B."/>
            <person name="Li W."/>
            <person name="Chen H.Y."/>
            <person name="Chen S.E."/>
            <person name="Zhou L.G."/>
            <person name="Ni X.B."/>
            <person name="Tian J.H."/>
            <person name="Sheng Y."/>
            <person name="Liu T."/>
            <person name="Pan Y.S."/>
            <person name="Xia L.Y."/>
            <person name="Li J."/>
            <person name="Zhao F."/>
            <person name="Cao W.C."/>
        </authorList>
    </citation>
    <scope>NUCLEOTIDE SEQUENCE</scope>
    <source>
        <strain evidence="1">Rmic-2018</strain>
    </source>
</reference>
<dbReference type="Proteomes" id="UP000821866">
    <property type="component" value="Chromosome 7"/>
</dbReference>
<name>A0A9J6DI40_RHIMP</name>
<dbReference type="Pfam" id="PF02995">
    <property type="entry name" value="DUF229"/>
    <property type="match status" value="1"/>
</dbReference>
<proteinExistence type="predicted"/>
<evidence type="ECO:0000313" key="2">
    <source>
        <dbReference type="Proteomes" id="UP000821866"/>
    </source>
</evidence>
<protein>
    <submittedName>
        <fullName evidence="1">Uncharacterized protein</fullName>
    </submittedName>
</protein>
<gene>
    <name evidence="1" type="ORF">HPB51_018702</name>
</gene>
<dbReference type="EMBL" id="JABSTU010000009">
    <property type="protein sequence ID" value="KAH8021853.1"/>
    <property type="molecule type" value="Genomic_DNA"/>
</dbReference>
<dbReference type="PANTHER" id="PTHR10974">
    <property type="entry name" value="FI08016P-RELATED"/>
    <property type="match status" value="1"/>
</dbReference>
<evidence type="ECO:0000313" key="1">
    <source>
        <dbReference type="EMBL" id="KAH8021853.1"/>
    </source>
</evidence>
<dbReference type="GO" id="GO:0005615">
    <property type="term" value="C:extracellular space"/>
    <property type="evidence" value="ECO:0007669"/>
    <property type="project" value="TreeGrafter"/>
</dbReference>
<comment type="caution">
    <text evidence="1">The sequence shown here is derived from an EMBL/GenBank/DDBJ whole genome shotgun (WGS) entry which is preliminary data.</text>
</comment>
<keyword evidence="2" id="KW-1185">Reference proteome</keyword>
<sequence>MRQFLCIAALYALLVPWMIYLTSRLELATLKRVSLSIKSDGPHYVINTSECLFPLYEPFHWSVAYLYRRRLSIENKCRGIEQFVFFVNVSVPLLNAKRLEDTYGLTPSSLQCHYHAVVGVSSGIGVAEEVETGPRRPLVFGEHLLEEHVQITCVRDGMPLFTEFHLLPVQKKRLNTALRRGQGEWFSPWAAFRDKLSVLVIGIDSVSRLNSMRHLRKTRKYLSSKLKAYELLGFTAVTS</sequence>
<dbReference type="AlphaFoldDB" id="A0A9J6DI40"/>
<accession>A0A9J6DI40</accession>
<organism evidence="1 2">
    <name type="scientific">Rhipicephalus microplus</name>
    <name type="common">Cattle tick</name>
    <name type="synonym">Boophilus microplus</name>
    <dbReference type="NCBI Taxonomy" id="6941"/>
    <lineage>
        <taxon>Eukaryota</taxon>
        <taxon>Metazoa</taxon>
        <taxon>Ecdysozoa</taxon>
        <taxon>Arthropoda</taxon>
        <taxon>Chelicerata</taxon>
        <taxon>Arachnida</taxon>
        <taxon>Acari</taxon>
        <taxon>Parasitiformes</taxon>
        <taxon>Ixodida</taxon>
        <taxon>Ixodoidea</taxon>
        <taxon>Ixodidae</taxon>
        <taxon>Rhipicephalinae</taxon>
        <taxon>Rhipicephalus</taxon>
        <taxon>Boophilus</taxon>
    </lineage>
</organism>
<dbReference type="PANTHER" id="PTHR10974:SF1">
    <property type="entry name" value="FI08016P-RELATED"/>
    <property type="match status" value="1"/>
</dbReference>
<dbReference type="InterPro" id="IPR004245">
    <property type="entry name" value="DUF229"/>
</dbReference>
<reference evidence="1" key="2">
    <citation type="submission" date="2021-09" db="EMBL/GenBank/DDBJ databases">
        <authorList>
            <person name="Jia N."/>
            <person name="Wang J."/>
            <person name="Shi W."/>
            <person name="Du L."/>
            <person name="Sun Y."/>
            <person name="Zhan W."/>
            <person name="Jiang J."/>
            <person name="Wang Q."/>
            <person name="Zhang B."/>
            <person name="Ji P."/>
            <person name="Sakyi L.B."/>
            <person name="Cui X."/>
            <person name="Yuan T."/>
            <person name="Jiang B."/>
            <person name="Yang W."/>
            <person name="Lam T.T.-Y."/>
            <person name="Chang Q."/>
            <person name="Ding S."/>
            <person name="Wang X."/>
            <person name="Zhu J."/>
            <person name="Ruan X."/>
            <person name="Zhao L."/>
            <person name="Wei J."/>
            <person name="Que T."/>
            <person name="Du C."/>
            <person name="Cheng J."/>
            <person name="Dai P."/>
            <person name="Han X."/>
            <person name="Huang E."/>
            <person name="Gao Y."/>
            <person name="Liu J."/>
            <person name="Shao H."/>
            <person name="Ye R."/>
            <person name="Li L."/>
            <person name="Wei W."/>
            <person name="Wang X."/>
            <person name="Wang C."/>
            <person name="Huo Q."/>
            <person name="Li W."/>
            <person name="Guo W."/>
            <person name="Chen H."/>
            <person name="Chen S."/>
            <person name="Zhou L."/>
            <person name="Zhou L."/>
            <person name="Ni X."/>
            <person name="Tian J."/>
            <person name="Zhou Y."/>
            <person name="Sheng Y."/>
            <person name="Liu T."/>
            <person name="Pan Y."/>
            <person name="Xia L."/>
            <person name="Li J."/>
            <person name="Zhao F."/>
            <person name="Cao W."/>
        </authorList>
    </citation>
    <scope>NUCLEOTIDE SEQUENCE</scope>
    <source>
        <strain evidence="1">Rmic-2018</strain>
        <tissue evidence="1">Larvae</tissue>
    </source>
</reference>